<keyword evidence="7 10" id="KW-0472">Membrane</keyword>
<dbReference type="Pfam" id="PF02660">
    <property type="entry name" value="G3P_acyltransf"/>
    <property type="match status" value="1"/>
</dbReference>
<evidence type="ECO:0000256" key="1">
    <source>
        <dbReference type="ARBA" id="ARBA00022475"/>
    </source>
</evidence>
<sequence length="210" mass="21444">MTPWILLVLAYLLGAVPTSLWVGKAVHGVDLREKGSGNLGATNAFRVLGWRSALPVALFDMFKGWLPAATFAGWGGGLDFGWTLAFGAAAIAGHVFSVFVGFRGGKGVATSAGVFLALAPLAVGLCIALFAVLVGVTRIVSVGSLAAAVALPILVAFTPHRGGEALLGFTVALAAFVVFAHRANVGRLLRGEENRFGRSRGAGQGGEGAS</sequence>
<evidence type="ECO:0000256" key="7">
    <source>
        <dbReference type="ARBA" id="ARBA00023136"/>
    </source>
</evidence>
<dbReference type="EMBL" id="JBBHLI010000002">
    <property type="protein sequence ID" value="MEK9500132.1"/>
    <property type="molecule type" value="Genomic_DNA"/>
</dbReference>
<dbReference type="GO" id="GO:0004366">
    <property type="term" value="F:glycerol-3-phosphate O-acyltransferase activity"/>
    <property type="evidence" value="ECO:0007669"/>
    <property type="project" value="UniProtKB-EC"/>
</dbReference>
<dbReference type="PANTHER" id="PTHR30309:SF0">
    <property type="entry name" value="GLYCEROL-3-PHOSPHATE ACYLTRANSFERASE-RELATED"/>
    <property type="match status" value="1"/>
</dbReference>
<evidence type="ECO:0000256" key="2">
    <source>
        <dbReference type="ARBA" id="ARBA00022516"/>
    </source>
</evidence>
<comment type="function">
    <text evidence="10">Catalyzes the transfer of an acyl group from acyl-phosphate (acyl-PO(4)) to glycerol-3-phosphate (G3P) to form lysophosphatidic acid (LPA). This enzyme utilizes acyl-phosphate as fatty acyl donor, but not acyl-CoA or acyl-ACP.</text>
</comment>
<protein>
    <recommendedName>
        <fullName evidence="10">Glycerol-3-phosphate acyltransferase</fullName>
    </recommendedName>
    <alternativeName>
        <fullName evidence="10">Acyl-PO4 G3P acyltransferase</fullName>
    </alternativeName>
    <alternativeName>
        <fullName evidence="10">Acyl-phosphate--glycerol-3-phosphate acyltransferase</fullName>
    </alternativeName>
    <alternativeName>
        <fullName evidence="10">G3P acyltransferase</fullName>
        <shortName evidence="10">GPAT</shortName>
        <ecNumber evidence="10">2.3.1.275</ecNumber>
    </alternativeName>
    <alternativeName>
        <fullName evidence="10">Lysophosphatidic acid synthase</fullName>
        <shortName evidence="10">LPA synthase</shortName>
    </alternativeName>
</protein>
<evidence type="ECO:0000256" key="6">
    <source>
        <dbReference type="ARBA" id="ARBA00023098"/>
    </source>
</evidence>
<feature type="transmembrane region" description="Helical" evidence="10">
    <location>
        <begin position="114"/>
        <end position="133"/>
    </location>
</feature>
<keyword evidence="6 10" id="KW-0443">Lipid metabolism</keyword>
<proteinExistence type="inferred from homology"/>
<keyword evidence="1 10" id="KW-1003">Cell membrane</keyword>
<comment type="similarity">
    <text evidence="10">Belongs to the PlsY family.</text>
</comment>
<evidence type="ECO:0000256" key="8">
    <source>
        <dbReference type="ARBA" id="ARBA00023209"/>
    </source>
</evidence>
<keyword evidence="11" id="KW-0012">Acyltransferase</keyword>
<dbReference type="RefSeq" id="WP_405275520.1">
    <property type="nucleotide sequence ID" value="NZ_JBBHLI010000002.1"/>
</dbReference>
<name>A0ABU9E5X6_9BACT</name>
<dbReference type="InterPro" id="IPR003811">
    <property type="entry name" value="G3P_acylTferase_PlsY"/>
</dbReference>
<evidence type="ECO:0000256" key="9">
    <source>
        <dbReference type="ARBA" id="ARBA00023264"/>
    </source>
</evidence>
<evidence type="ECO:0000256" key="5">
    <source>
        <dbReference type="ARBA" id="ARBA00022989"/>
    </source>
</evidence>
<comment type="pathway">
    <text evidence="10">Lipid metabolism; phospholipid metabolism.</text>
</comment>
<feature type="transmembrane region" description="Helical" evidence="10">
    <location>
        <begin position="139"/>
        <end position="158"/>
    </location>
</feature>
<gene>
    <name evidence="10 11" type="primary">plsY</name>
    <name evidence="11" type="ORF">WI372_04010</name>
</gene>
<reference evidence="11 12" key="1">
    <citation type="submission" date="2024-02" db="EMBL/GenBank/DDBJ databases">
        <title>A novel Gemmatimonadota bacterium.</title>
        <authorList>
            <person name="Du Z.-J."/>
            <person name="Ye Y.-Q."/>
        </authorList>
    </citation>
    <scope>NUCLEOTIDE SEQUENCE [LARGE SCALE GENOMIC DNA]</scope>
    <source>
        <strain evidence="11 12">DH-20</strain>
    </source>
</reference>
<feature type="transmembrane region" description="Helical" evidence="10">
    <location>
        <begin position="80"/>
        <end position="102"/>
    </location>
</feature>
<dbReference type="SMART" id="SM01207">
    <property type="entry name" value="G3P_acyltransf"/>
    <property type="match status" value="1"/>
</dbReference>
<evidence type="ECO:0000256" key="3">
    <source>
        <dbReference type="ARBA" id="ARBA00022679"/>
    </source>
</evidence>
<evidence type="ECO:0000313" key="12">
    <source>
        <dbReference type="Proteomes" id="UP001484239"/>
    </source>
</evidence>
<dbReference type="NCBIfam" id="TIGR00023">
    <property type="entry name" value="glycerol-3-phosphate 1-O-acyltransferase PlsY"/>
    <property type="match status" value="1"/>
</dbReference>
<dbReference type="EC" id="2.3.1.275" evidence="10"/>
<evidence type="ECO:0000313" key="11">
    <source>
        <dbReference type="EMBL" id="MEK9500132.1"/>
    </source>
</evidence>
<comment type="catalytic activity">
    <reaction evidence="10">
        <text>an acyl phosphate + sn-glycerol 3-phosphate = a 1-acyl-sn-glycero-3-phosphate + phosphate</text>
        <dbReference type="Rhea" id="RHEA:34075"/>
        <dbReference type="ChEBI" id="CHEBI:43474"/>
        <dbReference type="ChEBI" id="CHEBI:57597"/>
        <dbReference type="ChEBI" id="CHEBI:57970"/>
        <dbReference type="ChEBI" id="CHEBI:59918"/>
        <dbReference type="EC" id="2.3.1.275"/>
    </reaction>
</comment>
<feature type="transmembrane region" description="Helical" evidence="10">
    <location>
        <begin position="165"/>
        <end position="183"/>
    </location>
</feature>
<comment type="subunit">
    <text evidence="10">Probably interacts with PlsX.</text>
</comment>
<keyword evidence="4 10" id="KW-0812">Transmembrane</keyword>
<keyword evidence="9 10" id="KW-1208">Phospholipid metabolism</keyword>
<keyword evidence="12" id="KW-1185">Reference proteome</keyword>
<comment type="caution">
    <text evidence="11">The sequence shown here is derived from an EMBL/GenBank/DDBJ whole genome shotgun (WGS) entry which is preliminary data.</text>
</comment>
<keyword evidence="5 10" id="KW-1133">Transmembrane helix</keyword>
<comment type="subcellular location">
    <subcellularLocation>
        <location evidence="10">Cell membrane</location>
        <topology evidence="10">Multi-pass membrane protein</topology>
    </subcellularLocation>
</comment>
<dbReference type="PANTHER" id="PTHR30309">
    <property type="entry name" value="INNER MEMBRANE PROTEIN YGIH"/>
    <property type="match status" value="1"/>
</dbReference>
<keyword evidence="8 10" id="KW-0594">Phospholipid biosynthesis</keyword>
<dbReference type="Proteomes" id="UP001484239">
    <property type="component" value="Unassembled WGS sequence"/>
</dbReference>
<evidence type="ECO:0000256" key="10">
    <source>
        <dbReference type="HAMAP-Rule" id="MF_01043"/>
    </source>
</evidence>
<keyword evidence="3 10" id="KW-0808">Transferase</keyword>
<dbReference type="HAMAP" id="MF_01043">
    <property type="entry name" value="PlsY"/>
    <property type="match status" value="1"/>
</dbReference>
<keyword evidence="2 10" id="KW-0444">Lipid biosynthesis</keyword>
<evidence type="ECO:0000256" key="4">
    <source>
        <dbReference type="ARBA" id="ARBA00022692"/>
    </source>
</evidence>
<accession>A0ABU9E5X6</accession>
<organism evidence="11 12">
    <name type="scientific">Gaopeijia maritima</name>
    <dbReference type="NCBI Taxonomy" id="3119007"/>
    <lineage>
        <taxon>Bacteria</taxon>
        <taxon>Pseudomonadati</taxon>
        <taxon>Gemmatimonadota</taxon>
        <taxon>Longimicrobiia</taxon>
        <taxon>Gaopeijiales</taxon>
        <taxon>Gaopeijiaceae</taxon>
        <taxon>Gaopeijia</taxon>
    </lineage>
</organism>